<dbReference type="CDD" id="cd08422">
    <property type="entry name" value="PBP2_CrgA_like"/>
    <property type="match status" value="1"/>
</dbReference>
<sequence length="295" mass="32713">MLVFDEVVNRGSFTAAAEALGHTKSAVSQYVSQLETGLGVRLLNRSTRQLNLTAAGQKLARRSEQLVDLLSATLDEVQSLEHAPAGRISITAPHAFETSMVTPIVAELCNEYPKLTPELIFTDERLDLLEHKLDIAISVGPQKDSNYQAIPIGKLDSILVASPRYLARDGEIRAEHLSEQTLVILPWQNSAILKAKQGVEISYSSDQSLRVNTSISAINAVKSGVGIGLMPSIFVQDELETGVLQRVLPEFEGEVRVVYALHSYQKQLPLVMRRFVDRLKLEFQQQSKLKLKRLD</sequence>
<evidence type="ECO:0000256" key="4">
    <source>
        <dbReference type="ARBA" id="ARBA00023163"/>
    </source>
</evidence>
<dbReference type="PANTHER" id="PTHR30537">
    <property type="entry name" value="HTH-TYPE TRANSCRIPTIONAL REGULATOR"/>
    <property type="match status" value="1"/>
</dbReference>
<organism evidence="6 7">
    <name type="scientific">Shewanella psychropiezotolerans</name>
    <dbReference type="NCBI Taxonomy" id="2593655"/>
    <lineage>
        <taxon>Bacteria</taxon>
        <taxon>Pseudomonadati</taxon>
        <taxon>Pseudomonadota</taxon>
        <taxon>Gammaproteobacteria</taxon>
        <taxon>Alteromonadales</taxon>
        <taxon>Shewanellaceae</taxon>
        <taxon>Shewanella</taxon>
    </lineage>
</organism>
<keyword evidence="2" id="KW-0805">Transcription regulation</keyword>
<dbReference type="PROSITE" id="PS50931">
    <property type="entry name" value="HTH_LYSR"/>
    <property type="match status" value="1"/>
</dbReference>
<dbReference type="InterPro" id="IPR005119">
    <property type="entry name" value="LysR_subst-bd"/>
</dbReference>
<proteinExistence type="inferred from homology"/>
<dbReference type="PRINTS" id="PR00039">
    <property type="entry name" value="HTHLYSR"/>
</dbReference>
<dbReference type="InterPro" id="IPR000847">
    <property type="entry name" value="LysR_HTH_N"/>
</dbReference>
<dbReference type="InterPro" id="IPR036390">
    <property type="entry name" value="WH_DNA-bd_sf"/>
</dbReference>
<evidence type="ECO:0000256" key="3">
    <source>
        <dbReference type="ARBA" id="ARBA00023125"/>
    </source>
</evidence>
<comment type="similarity">
    <text evidence="1">Belongs to the LysR transcriptional regulatory family.</text>
</comment>
<evidence type="ECO:0000313" key="6">
    <source>
        <dbReference type="EMBL" id="QDO86868.1"/>
    </source>
</evidence>
<evidence type="ECO:0000313" key="7">
    <source>
        <dbReference type="Proteomes" id="UP000315947"/>
    </source>
</evidence>
<keyword evidence="7" id="KW-1185">Reference proteome</keyword>
<accession>A0ABX5X7H8</accession>
<dbReference type="InterPro" id="IPR036388">
    <property type="entry name" value="WH-like_DNA-bd_sf"/>
</dbReference>
<evidence type="ECO:0000256" key="2">
    <source>
        <dbReference type="ARBA" id="ARBA00023015"/>
    </source>
</evidence>
<dbReference type="InterPro" id="IPR058163">
    <property type="entry name" value="LysR-type_TF_proteobact-type"/>
</dbReference>
<keyword evidence="4" id="KW-0804">Transcription</keyword>
<dbReference type="EMBL" id="CP041614">
    <property type="protein sequence ID" value="QDO86868.1"/>
    <property type="molecule type" value="Genomic_DNA"/>
</dbReference>
<dbReference type="SUPFAM" id="SSF46785">
    <property type="entry name" value="Winged helix' DNA-binding domain"/>
    <property type="match status" value="1"/>
</dbReference>
<evidence type="ECO:0000259" key="5">
    <source>
        <dbReference type="PROSITE" id="PS50931"/>
    </source>
</evidence>
<gene>
    <name evidence="6" type="ORF">FM037_26040</name>
</gene>
<reference evidence="6 7" key="1">
    <citation type="submission" date="2019-07" db="EMBL/GenBank/DDBJ databases">
        <title>Shewanella sp. YLB-06 whole genomic sequence.</title>
        <authorList>
            <person name="Yu L."/>
        </authorList>
    </citation>
    <scope>NUCLEOTIDE SEQUENCE [LARGE SCALE GENOMIC DNA]</scope>
    <source>
        <strain evidence="6 7">YLB-06</strain>
    </source>
</reference>
<dbReference type="Pfam" id="PF03466">
    <property type="entry name" value="LysR_substrate"/>
    <property type="match status" value="1"/>
</dbReference>
<dbReference type="SUPFAM" id="SSF53850">
    <property type="entry name" value="Periplasmic binding protein-like II"/>
    <property type="match status" value="1"/>
</dbReference>
<dbReference type="PANTHER" id="PTHR30537:SF5">
    <property type="entry name" value="HTH-TYPE TRANSCRIPTIONAL ACTIVATOR TTDR-RELATED"/>
    <property type="match status" value="1"/>
</dbReference>
<keyword evidence="3" id="KW-0238">DNA-binding</keyword>
<dbReference type="Pfam" id="PF00126">
    <property type="entry name" value="HTH_1"/>
    <property type="match status" value="1"/>
</dbReference>
<dbReference type="Gene3D" id="3.40.190.290">
    <property type="match status" value="1"/>
</dbReference>
<dbReference type="Gene3D" id="1.10.10.10">
    <property type="entry name" value="Winged helix-like DNA-binding domain superfamily/Winged helix DNA-binding domain"/>
    <property type="match status" value="1"/>
</dbReference>
<evidence type="ECO:0000256" key="1">
    <source>
        <dbReference type="ARBA" id="ARBA00009437"/>
    </source>
</evidence>
<protein>
    <submittedName>
        <fullName evidence="6">LysR family transcriptional regulator</fullName>
    </submittedName>
</protein>
<dbReference type="Proteomes" id="UP000315947">
    <property type="component" value="Chromosome"/>
</dbReference>
<feature type="domain" description="HTH lysR-type" evidence="5">
    <location>
        <begin position="1"/>
        <end position="53"/>
    </location>
</feature>
<name>A0ABX5X7H8_9GAMM</name>